<organism evidence="4">
    <name type="scientific">Fagus sylvatica</name>
    <name type="common">Beechnut</name>
    <dbReference type="NCBI Taxonomy" id="28930"/>
    <lineage>
        <taxon>Eukaryota</taxon>
        <taxon>Viridiplantae</taxon>
        <taxon>Streptophyta</taxon>
        <taxon>Embryophyta</taxon>
        <taxon>Tracheophyta</taxon>
        <taxon>Spermatophyta</taxon>
        <taxon>Magnoliopsida</taxon>
        <taxon>eudicotyledons</taxon>
        <taxon>Gunneridae</taxon>
        <taxon>Pentapetalae</taxon>
        <taxon>rosids</taxon>
        <taxon>fabids</taxon>
        <taxon>Fagales</taxon>
        <taxon>Fagaceae</taxon>
        <taxon>Fagus</taxon>
    </lineage>
</organism>
<accession>A0A2N9EXL0</accession>
<dbReference type="InterPro" id="IPR025315">
    <property type="entry name" value="DUF4220"/>
</dbReference>
<feature type="transmembrane region" description="Helical" evidence="2">
    <location>
        <begin position="108"/>
        <end position="131"/>
    </location>
</feature>
<dbReference type="InterPro" id="IPR007658">
    <property type="entry name" value="DUF594"/>
</dbReference>
<keyword evidence="2" id="KW-1133">Transmembrane helix</keyword>
<feature type="region of interest" description="Disordered" evidence="1">
    <location>
        <begin position="1"/>
        <end position="21"/>
    </location>
</feature>
<protein>
    <recommendedName>
        <fullName evidence="3">DUF4220 domain-containing protein</fullName>
    </recommendedName>
</protein>
<dbReference type="AlphaFoldDB" id="A0A2N9EXL0"/>
<evidence type="ECO:0000256" key="1">
    <source>
        <dbReference type="SAM" id="MobiDB-lite"/>
    </source>
</evidence>
<sequence>MEFDLHKGKGSHGSVPSKVEESVEGLGTASSGFTKPHVTDCVISNELGDVLGSIGKDGLPNDGIHLTAFWAPFLLLHLGGPDTITAYSLEDNELWLRHLLGLGVQTGVALYIFLIAWTGSQLSILSILMFFPGMIKYGERTWVLRSASNEQFRESMLAPPDPDEVIDAQVVNLPSVENNSIRDATELVTAYDLFNIFKRFFVDLILGFDDRDNSQSLFKEISWDKAFKVIEMELGFMYDALYTKATVIHSPREVYAFLLLLSSDWTDLWLSKRATSSIRRAITCVQPPKQPRGGAVLEKYSHLGLESVQVEFDQSILIWHIAIDLFYHQDTFTSNGELSKWISQYMLYLLVMCPFMLTMGPGMIRLRDTCAEITQFFEENKSIASYSDRSTLDKLKACETLLNVNTQVPPTKVKGDRSKSVSFDACRLASDLQAISNKTQKWEMINNVWVWMLAYAACHCRGNYHAQQLRRGGELLTHVWLLMAQFGLTEQFQISQGHARVKLVVK</sequence>
<keyword evidence="2" id="KW-0812">Transmembrane</keyword>
<evidence type="ECO:0000256" key="2">
    <source>
        <dbReference type="SAM" id="Phobius"/>
    </source>
</evidence>
<reference evidence="4" key="1">
    <citation type="submission" date="2018-02" db="EMBL/GenBank/DDBJ databases">
        <authorList>
            <person name="Cohen D.B."/>
            <person name="Kent A.D."/>
        </authorList>
    </citation>
    <scope>NUCLEOTIDE SEQUENCE</scope>
</reference>
<feature type="domain" description="DUF4220" evidence="3">
    <location>
        <begin position="64"/>
        <end position="251"/>
    </location>
</feature>
<evidence type="ECO:0000313" key="4">
    <source>
        <dbReference type="EMBL" id="SPC83486.1"/>
    </source>
</evidence>
<name>A0A2N9EXL0_FAGSY</name>
<dbReference type="EMBL" id="OIVN01000649">
    <property type="protein sequence ID" value="SPC83486.1"/>
    <property type="molecule type" value="Genomic_DNA"/>
</dbReference>
<dbReference type="Pfam" id="PF04578">
    <property type="entry name" value="DUF594"/>
    <property type="match status" value="1"/>
</dbReference>
<proteinExistence type="predicted"/>
<gene>
    <name evidence="4" type="ORF">FSB_LOCUS11368</name>
</gene>
<dbReference type="PANTHER" id="PTHR31325">
    <property type="entry name" value="OS01G0798800 PROTEIN-RELATED"/>
    <property type="match status" value="1"/>
</dbReference>
<keyword evidence="2" id="KW-0472">Membrane</keyword>
<dbReference type="Pfam" id="PF13968">
    <property type="entry name" value="DUF4220"/>
    <property type="match status" value="1"/>
</dbReference>
<evidence type="ECO:0000259" key="3">
    <source>
        <dbReference type="Pfam" id="PF13968"/>
    </source>
</evidence>